<dbReference type="Gene3D" id="2.40.330.10">
    <property type="entry name" value="DNA-binding pseudobarrel domain"/>
    <property type="match status" value="2"/>
</dbReference>
<dbReference type="InterPro" id="IPR003340">
    <property type="entry name" value="B3_DNA-bd"/>
</dbReference>
<name>A0ABU6TPZ7_9FABA</name>
<keyword evidence="8" id="KW-1185">Reference proteome</keyword>
<dbReference type="CDD" id="cd10017">
    <property type="entry name" value="B3_DNA"/>
    <property type="match status" value="2"/>
</dbReference>
<feature type="domain" description="TF-B3" evidence="6">
    <location>
        <begin position="18"/>
        <end position="111"/>
    </location>
</feature>
<dbReference type="Pfam" id="PF02362">
    <property type="entry name" value="B3"/>
    <property type="match status" value="2"/>
</dbReference>
<dbReference type="SUPFAM" id="SSF101936">
    <property type="entry name" value="DNA-binding pseudobarrel domain"/>
    <property type="match status" value="2"/>
</dbReference>
<feature type="domain" description="TF-B3" evidence="6">
    <location>
        <begin position="251"/>
        <end position="301"/>
    </location>
</feature>
<comment type="caution">
    <text evidence="7">The sequence shown here is derived from an EMBL/GenBank/DDBJ whole genome shotgun (WGS) entry which is preliminary data.</text>
</comment>
<dbReference type="InterPro" id="IPR050655">
    <property type="entry name" value="Plant_B3_domain"/>
</dbReference>
<gene>
    <name evidence="7" type="ORF">PIB30_077086</name>
</gene>
<evidence type="ECO:0000256" key="4">
    <source>
        <dbReference type="ARBA" id="ARBA00023163"/>
    </source>
</evidence>
<dbReference type="InterPro" id="IPR015300">
    <property type="entry name" value="DNA-bd_pseudobarrel_sf"/>
</dbReference>
<keyword evidence="3" id="KW-0238">DNA-binding</keyword>
<evidence type="ECO:0000313" key="8">
    <source>
        <dbReference type="Proteomes" id="UP001341840"/>
    </source>
</evidence>
<keyword evidence="4" id="KW-0804">Transcription</keyword>
<protein>
    <recommendedName>
        <fullName evidence="6">TF-B3 domain-containing protein</fullName>
    </recommendedName>
</protein>
<keyword evidence="5" id="KW-0539">Nucleus</keyword>
<dbReference type="Proteomes" id="UP001341840">
    <property type="component" value="Unassembled WGS sequence"/>
</dbReference>
<accession>A0ABU6TPZ7</accession>
<dbReference type="PANTHER" id="PTHR31920">
    <property type="entry name" value="B3 DOMAIN-CONTAINING"/>
    <property type="match status" value="1"/>
</dbReference>
<evidence type="ECO:0000259" key="6">
    <source>
        <dbReference type="PROSITE" id="PS50863"/>
    </source>
</evidence>
<organism evidence="7 8">
    <name type="scientific">Stylosanthes scabra</name>
    <dbReference type="NCBI Taxonomy" id="79078"/>
    <lineage>
        <taxon>Eukaryota</taxon>
        <taxon>Viridiplantae</taxon>
        <taxon>Streptophyta</taxon>
        <taxon>Embryophyta</taxon>
        <taxon>Tracheophyta</taxon>
        <taxon>Spermatophyta</taxon>
        <taxon>Magnoliopsida</taxon>
        <taxon>eudicotyledons</taxon>
        <taxon>Gunneridae</taxon>
        <taxon>Pentapetalae</taxon>
        <taxon>rosids</taxon>
        <taxon>fabids</taxon>
        <taxon>Fabales</taxon>
        <taxon>Fabaceae</taxon>
        <taxon>Papilionoideae</taxon>
        <taxon>50 kb inversion clade</taxon>
        <taxon>dalbergioids sensu lato</taxon>
        <taxon>Dalbergieae</taxon>
        <taxon>Pterocarpus clade</taxon>
        <taxon>Stylosanthes</taxon>
    </lineage>
</organism>
<dbReference type="PANTHER" id="PTHR31920:SF108">
    <property type="entry name" value="B3 DOMAIN-CONTAINING TRANSCRIPTION FACTOR VRN1-LIKE"/>
    <property type="match status" value="1"/>
</dbReference>
<dbReference type="EMBL" id="JASCZI010091648">
    <property type="protein sequence ID" value="MED6150900.1"/>
    <property type="molecule type" value="Genomic_DNA"/>
</dbReference>
<evidence type="ECO:0000313" key="7">
    <source>
        <dbReference type="EMBL" id="MED6150900.1"/>
    </source>
</evidence>
<evidence type="ECO:0000256" key="5">
    <source>
        <dbReference type="ARBA" id="ARBA00023242"/>
    </source>
</evidence>
<keyword evidence="2" id="KW-0805">Transcription regulation</keyword>
<evidence type="ECO:0000256" key="3">
    <source>
        <dbReference type="ARBA" id="ARBA00023125"/>
    </source>
</evidence>
<proteinExistence type="predicted"/>
<reference evidence="7 8" key="1">
    <citation type="journal article" date="2023" name="Plants (Basel)">
        <title>Bridging the Gap: Combining Genomics and Transcriptomics Approaches to Understand Stylosanthes scabra, an Orphan Legume from the Brazilian Caatinga.</title>
        <authorList>
            <person name="Ferreira-Neto J.R.C."/>
            <person name="da Silva M.D."/>
            <person name="Binneck E."/>
            <person name="de Melo N.F."/>
            <person name="da Silva R.H."/>
            <person name="de Melo A.L.T.M."/>
            <person name="Pandolfi V."/>
            <person name="Bustamante F.O."/>
            <person name="Brasileiro-Vidal A.C."/>
            <person name="Benko-Iseppon A.M."/>
        </authorList>
    </citation>
    <scope>NUCLEOTIDE SEQUENCE [LARGE SCALE GENOMIC DNA]</scope>
    <source>
        <tissue evidence="7">Leaves</tissue>
    </source>
</reference>
<dbReference type="SMART" id="SM01019">
    <property type="entry name" value="B3"/>
    <property type="match status" value="2"/>
</dbReference>
<dbReference type="PROSITE" id="PS50863">
    <property type="entry name" value="B3"/>
    <property type="match status" value="2"/>
</dbReference>
<sequence length="302" mass="34835">MASSSYPPDKHSPPIVIRFFTIIHNESLQLENLKIPNKFTSKYGDGVPNPVYLKPPDGTQWKIEWTKHDDGEIFFENGWKEFAAYYSLNHGHLVRFDYNRTCFQIHIFNMSGLEIDYPSNDQTCDDDSVEILDEIPASFRGQSTMTLESSPSRMSATETETMNVEESNLEMPVIASTNKKLDVFDPGTSGFRALEEAQKFSSEYPSFIVKIRRANLWRSRANFEAALFRRYFKKKEYDVNIRFEGNLLPAKLRYYKNSNAIISAGWMPFARASKLQPGDVCVFELIDRDDPVFDVHIYRAQG</sequence>
<comment type="subcellular location">
    <subcellularLocation>
        <location evidence="1">Nucleus</location>
    </subcellularLocation>
</comment>
<evidence type="ECO:0000256" key="1">
    <source>
        <dbReference type="ARBA" id="ARBA00004123"/>
    </source>
</evidence>
<evidence type="ECO:0000256" key="2">
    <source>
        <dbReference type="ARBA" id="ARBA00023015"/>
    </source>
</evidence>